<reference evidence="3" key="1">
    <citation type="journal article" date="2018" name="Nat. Microbiol.">
        <title>Leveraging single-cell genomics to expand the fungal tree of life.</title>
        <authorList>
            <person name="Ahrendt S.R."/>
            <person name="Quandt C.A."/>
            <person name="Ciobanu D."/>
            <person name="Clum A."/>
            <person name="Salamov A."/>
            <person name="Andreopoulos B."/>
            <person name="Cheng J.F."/>
            <person name="Woyke T."/>
            <person name="Pelin A."/>
            <person name="Henrissat B."/>
            <person name="Reynolds N.K."/>
            <person name="Benny G.L."/>
            <person name="Smith M.E."/>
            <person name="James T.Y."/>
            <person name="Grigoriev I.V."/>
        </authorList>
    </citation>
    <scope>NUCLEOTIDE SEQUENCE [LARGE SCALE GENOMIC DNA]</scope>
</reference>
<dbReference type="OrthoDB" id="16520at2759"/>
<dbReference type="GO" id="GO:0008239">
    <property type="term" value="F:dipeptidyl-peptidase activity"/>
    <property type="evidence" value="ECO:0007669"/>
    <property type="project" value="TreeGrafter"/>
</dbReference>
<dbReference type="AlphaFoldDB" id="A0A4V1IYG0"/>
<dbReference type="PANTHER" id="PTHR11731:SF193">
    <property type="entry name" value="DIPEPTIDYL PEPTIDASE 9"/>
    <property type="match status" value="1"/>
</dbReference>
<dbReference type="Proteomes" id="UP000267251">
    <property type="component" value="Unassembled WGS sequence"/>
</dbReference>
<dbReference type="SUPFAM" id="SSF53474">
    <property type="entry name" value="alpha/beta-Hydrolases"/>
    <property type="match status" value="1"/>
</dbReference>
<dbReference type="GO" id="GO:0006508">
    <property type="term" value="P:proteolysis"/>
    <property type="evidence" value="ECO:0007669"/>
    <property type="project" value="InterPro"/>
</dbReference>
<gene>
    <name evidence="2" type="ORF">BJ684DRAFT_8602</name>
</gene>
<dbReference type="InterPro" id="IPR029058">
    <property type="entry name" value="AB_hydrolase_fold"/>
</dbReference>
<accession>A0A4V1IYG0</accession>
<dbReference type="GO" id="GO:0008236">
    <property type="term" value="F:serine-type peptidase activity"/>
    <property type="evidence" value="ECO:0007669"/>
    <property type="project" value="InterPro"/>
</dbReference>
<dbReference type="EMBL" id="KZ987836">
    <property type="protein sequence ID" value="RKP14429.1"/>
    <property type="molecule type" value="Genomic_DNA"/>
</dbReference>
<dbReference type="Pfam" id="PF00326">
    <property type="entry name" value="Peptidase_S9"/>
    <property type="match status" value="1"/>
</dbReference>
<evidence type="ECO:0000313" key="2">
    <source>
        <dbReference type="EMBL" id="RKP14429.1"/>
    </source>
</evidence>
<evidence type="ECO:0000259" key="1">
    <source>
        <dbReference type="Pfam" id="PF00326"/>
    </source>
</evidence>
<keyword evidence="3" id="KW-1185">Reference proteome</keyword>
<organism evidence="2 3">
    <name type="scientific">Piptocephalis cylindrospora</name>
    <dbReference type="NCBI Taxonomy" id="1907219"/>
    <lineage>
        <taxon>Eukaryota</taxon>
        <taxon>Fungi</taxon>
        <taxon>Fungi incertae sedis</taxon>
        <taxon>Zoopagomycota</taxon>
        <taxon>Zoopagomycotina</taxon>
        <taxon>Zoopagomycetes</taxon>
        <taxon>Zoopagales</taxon>
        <taxon>Piptocephalidaceae</taxon>
        <taxon>Piptocephalis</taxon>
    </lineage>
</organism>
<protein>
    <submittedName>
        <fullName evidence="2">Alpha/Beta hydrolase protein</fullName>
    </submittedName>
</protein>
<evidence type="ECO:0000313" key="3">
    <source>
        <dbReference type="Proteomes" id="UP000267251"/>
    </source>
</evidence>
<dbReference type="Gene3D" id="3.40.50.1820">
    <property type="entry name" value="alpha/beta hydrolase"/>
    <property type="match status" value="1"/>
</dbReference>
<dbReference type="InterPro" id="IPR001375">
    <property type="entry name" value="Peptidase_S9_cat"/>
</dbReference>
<dbReference type="InterPro" id="IPR050278">
    <property type="entry name" value="Serine_Prot_S9B/DPPIV"/>
</dbReference>
<proteinExistence type="predicted"/>
<feature type="domain" description="Peptidase S9 prolyl oligopeptidase catalytic" evidence="1">
    <location>
        <begin position="2"/>
        <end position="204"/>
    </location>
</feature>
<name>A0A4V1IYG0_9FUNG</name>
<sequence>MAAKLGFLVVLVDGRGSADRGMAFESWVQGRLGRVEMEDQLRALTWLARTRGMVDVGRVAVTGWSYGGYLSLMAMTEWGHRFRLAIAGAPVTSWDLYDTAYTERYLGLVTPCGDEGGGESYYDAGSLVSKASQFPEEANRVLIVHGLMDENVHFDHTERLVDALVRAGKPHQLQVYPRERHGIRDPTVNEHFETLMFHWLLNYL</sequence>
<dbReference type="PANTHER" id="PTHR11731">
    <property type="entry name" value="PROTEASE FAMILY S9B,C DIPEPTIDYL-PEPTIDASE IV-RELATED"/>
    <property type="match status" value="1"/>
</dbReference>
<keyword evidence="2" id="KW-0378">Hydrolase</keyword>